<evidence type="ECO:0000313" key="6">
    <source>
        <dbReference type="EMBL" id="VDO70069.1"/>
    </source>
</evidence>
<dbReference type="SUPFAM" id="SSF81338">
    <property type="entry name" value="Aquaporin-like"/>
    <property type="match status" value="1"/>
</dbReference>
<keyword evidence="7" id="KW-1185">Reference proteome</keyword>
<dbReference type="Gene3D" id="1.20.1080.10">
    <property type="entry name" value="Glycerol uptake facilitator protein"/>
    <property type="match status" value="1"/>
</dbReference>
<feature type="transmembrane region" description="Helical" evidence="5">
    <location>
        <begin position="80"/>
        <end position="99"/>
    </location>
</feature>
<evidence type="ECO:0000313" key="8">
    <source>
        <dbReference type="WBParaSite" id="OFLC_0001063101-mRNA-1"/>
    </source>
</evidence>
<evidence type="ECO:0000256" key="3">
    <source>
        <dbReference type="ARBA" id="ARBA00022989"/>
    </source>
</evidence>
<reference evidence="6 7" key="2">
    <citation type="submission" date="2018-11" db="EMBL/GenBank/DDBJ databases">
        <authorList>
            <consortium name="Pathogen Informatics"/>
        </authorList>
    </citation>
    <scope>NUCLEOTIDE SEQUENCE [LARGE SCALE GENOMIC DNA]</scope>
</reference>
<proteinExistence type="predicted"/>
<protein>
    <submittedName>
        <fullName evidence="8">7TM_GPCR_Srx domain-containing protein</fullName>
    </submittedName>
</protein>
<keyword evidence="3 5" id="KW-1133">Transmembrane helix</keyword>
<name>A0A183HT19_9BILA</name>
<gene>
    <name evidence="6" type="ORF">OFLC_LOCUS10630</name>
</gene>
<dbReference type="WBParaSite" id="OFLC_0001063101-mRNA-1">
    <property type="protein sequence ID" value="OFLC_0001063101-mRNA-1"/>
    <property type="gene ID" value="OFLC_0001063101"/>
</dbReference>
<dbReference type="InterPro" id="IPR023271">
    <property type="entry name" value="Aquaporin-like"/>
</dbReference>
<evidence type="ECO:0000256" key="4">
    <source>
        <dbReference type="ARBA" id="ARBA00023136"/>
    </source>
</evidence>
<feature type="transmembrane region" description="Helical" evidence="5">
    <location>
        <begin position="111"/>
        <end position="135"/>
    </location>
</feature>
<organism evidence="8">
    <name type="scientific">Onchocerca flexuosa</name>
    <dbReference type="NCBI Taxonomy" id="387005"/>
    <lineage>
        <taxon>Eukaryota</taxon>
        <taxon>Metazoa</taxon>
        <taxon>Ecdysozoa</taxon>
        <taxon>Nematoda</taxon>
        <taxon>Chromadorea</taxon>
        <taxon>Rhabditida</taxon>
        <taxon>Spirurina</taxon>
        <taxon>Spiruromorpha</taxon>
        <taxon>Filarioidea</taxon>
        <taxon>Onchocercidae</taxon>
        <taxon>Onchocerca</taxon>
    </lineage>
</organism>
<evidence type="ECO:0000256" key="5">
    <source>
        <dbReference type="SAM" id="Phobius"/>
    </source>
</evidence>
<dbReference type="Proteomes" id="UP000267606">
    <property type="component" value="Unassembled WGS sequence"/>
</dbReference>
<evidence type="ECO:0000313" key="7">
    <source>
        <dbReference type="Proteomes" id="UP000267606"/>
    </source>
</evidence>
<accession>A0A183HT19</accession>
<keyword evidence="2 5" id="KW-0812">Transmembrane</keyword>
<keyword evidence="4 5" id="KW-0472">Membrane</keyword>
<evidence type="ECO:0000256" key="2">
    <source>
        <dbReference type="ARBA" id="ARBA00022692"/>
    </source>
</evidence>
<evidence type="ECO:0000256" key="1">
    <source>
        <dbReference type="ARBA" id="ARBA00004141"/>
    </source>
</evidence>
<reference evidence="8" key="1">
    <citation type="submission" date="2016-06" db="UniProtKB">
        <authorList>
            <consortium name="WormBaseParasite"/>
        </authorList>
    </citation>
    <scope>IDENTIFICATION</scope>
</reference>
<dbReference type="AlphaFoldDB" id="A0A183HT19"/>
<dbReference type="GO" id="GO:0016020">
    <property type="term" value="C:membrane"/>
    <property type="evidence" value="ECO:0007669"/>
    <property type="project" value="UniProtKB-SubCell"/>
</dbReference>
<dbReference type="STRING" id="387005.A0A183HT19"/>
<comment type="subcellular location">
    <subcellularLocation>
        <location evidence="1">Membrane</location>
        <topology evidence="1">Multi-pass membrane protein</topology>
    </subcellularLocation>
</comment>
<sequence length="170" mass="19193">MQNSINKNIYFEISAQILAVIFVGKCRIAIGFFMIFMQFLGAFFGAVYAQWILQNRAFAVAMHATMHWTSTTNIYATNGLQYFFMELTLSTLICCAYLFTGVISSGKNGTLCASVVAIIRVRLALLLLLHIPLLAKQQIWPGLLACPLRHTYFCPHIMNGDSFMYLFLLI</sequence>
<dbReference type="EMBL" id="UZAJ01014377">
    <property type="protein sequence ID" value="VDO70069.1"/>
    <property type="molecule type" value="Genomic_DNA"/>
</dbReference>
<feature type="transmembrane region" description="Helical" evidence="5">
    <location>
        <begin position="28"/>
        <end position="53"/>
    </location>
</feature>